<dbReference type="Proteomes" id="UP000094056">
    <property type="component" value="Unassembled WGS sequence"/>
</dbReference>
<evidence type="ECO:0000313" key="2">
    <source>
        <dbReference type="Proteomes" id="UP000094056"/>
    </source>
</evidence>
<dbReference type="SUPFAM" id="SSF81301">
    <property type="entry name" value="Nucleotidyltransferase"/>
    <property type="match status" value="1"/>
</dbReference>
<proteinExistence type="predicted"/>
<protein>
    <recommendedName>
        <fullName evidence="3">Nucleotidyltransferase</fullName>
    </recommendedName>
</protein>
<organism evidence="1 2">
    <name type="scientific">Candidatus Scalindua rubra</name>
    <dbReference type="NCBI Taxonomy" id="1872076"/>
    <lineage>
        <taxon>Bacteria</taxon>
        <taxon>Pseudomonadati</taxon>
        <taxon>Planctomycetota</taxon>
        <taxon>Candidatus Brocadiia</taxon>
        <taxon>Candidatus Brocadiales</taxon>
        <taxon>Candidatus Scalinduaceae</taxon>
        <taxon>Candidatus Scalindua</taxon>
    </lineage>
</organism>
<dbReference type="AlphaFoldDB" id="A0A1E3XFE8"/>
<dbReference type="InterPro" id="IPR043519">
    <property type="entry name" value="NT_sf"/>
</dbReference>
<sequence>MMLAEPLRITKHVTDVLEQLDIPYLVGGSLASSLHGIPRATQDVDVVADLKYHHIPLLVSAFENEFYIDADMIREAIKLHSSFNVIHLETMFKVDIFVLQEDISSQEEMARREQYQVSDNPPQTLFLSSAEDVILHKLYWFQLGEGVSERQWNDVLGVLQVQHETLDFEYLKRGAKHRGVSQLLEQALSDAELGDKAK</sequence>
<gene>
    <name evidence="1" type="ORF">SCARUB_00579</name>
</gene>
<evidence type="ECO:0008006" key="3">
    <source>
        <dbReference type="Google" id="ProtNLM"/>
    </source>
</evidence>
<reference evidence="1 2" key="1">
    <citation type="submission" date="2016-07" db="EMBL/GenBank/DDBJ databases">
        <title>Draft genome of Scalindua rubra, obtained from a brine-seawater interface in the Red Sea, sheds light on salt adaptation in anammox bacteria.</title>
        <authorList>
            <person name="Speth D.R."/>
            <person name="Lagkouvardos I."/>
            <person name="Wang Y."/>
            <person name="Qian P.-Y."/>
            <person name="Dutilh B.E."/>
            <person name="Jetten M.S."/>
        </authorList>
    </citation>
    <scope>NUCLEOTIDE SEQUENCE [LARGE SCALE GENOMIC DNA]</scope>
    <source>
        <strain evidence="1">BSI-1</strain>
    </source>
</reference>
<comment type="caution">
    <text evidence="1">The sequence shown here is derived from an EMBL/GenBank/DDBJ whole genome shotgun (WGS) entry which is preliminary data.</text>
</comment>
<name>A0A1E3XFE8_9BACT</name>
<dbReference type="EMBL" id="MAYW01000009">
    <property type="protein sequence ID" value="ODS34320.1"/>
    <property type="molecule type" value="Genomic_DNA"/>
</dbReference>
<dbReference type="Gene3D" id="3.30.460.40">
    <property type="match status" value="1"/>
</dbReference>
<accession>A0A1E3XFE8</accession>
<evidence type="ECO:0000313" key="1">
    <source>
        <dbReference type="EMBL" id="ODS34320.1"/>
    </source>
</evidence>